<feature type="domain" description="GerMN" evidence="3">
    <location>
        <begin position="215"/>
        <end position="308"/>
    </location>
</feature>
<dbReference type="EMBL" id="JBHSFI010000010">
    <property type="protein sequence ID" value="MFC4632034.1"/>
    <property type="molecule type" value="Genomic_DNA"/>
</dbReference>
<dbReference type="Proteomes" id="UP001596011">
    <property type="component" value="Unassembled WGS sequence"/>
</dbReference>
<name>A0ABV9HPX6_9MICO</name>
<sequence>MRRTTRVVVAAVAALACVAGLGACAQIPTSGPVRVSTADQDPQADLALLPQGPTPGAEPNFIVQGFLGAVVAAPTSPKEYQTAREFLTEDAAETWDPYASVRVVREPPMPDPFETGTDIEGAETLDVVVRATTIATLDTAGAYTEAAEPGKVSYQFTLTKVGEEWRISVLDNGVLVPANLFPTQFRATRLYFSAEGEDANSLIPDLRWFPRNSWRLDAVEELLAGPPEWLQGAARSLFPEGTQLASPTIQEADGDEPVAVRLSEQISSATGAQRSSIAAQISATFSEGAGRTVPVDLYNGTSRLAVDAVNVKLPATIVQAMFLKDDQLYRIDEDGRPVEHDLPVDLATLDPTALAVSPATKPIVVRDGTDRIVNVSVDGEDRPDIEGPDLAAPSVDKFGNTWTSGGTNDLRVLPASGTEVTVPAEWLGGRKVLSVSVSPEGARIAIVSHAPSGTQVQVAGIVRNDDDVPVGLAPPLTVAGPVDGVEEARWSGLTTLSLLTRDRDGVSGVWTAGVGGQPGAGGQSRQLPGLTDVQQLAAGVTDRGLLVVTKDGDLEHEETGVWQPLVEDVDLVAYPG</sequence>
<dbReference type="PROSITE" id="PS51257">
    <property type="entry name" value="PROKAR_LIPOPROTEIN"/>
    <property type="match status" value="1"/>
</dbReference>
<evidence type="ECO:0000259" key="3">
    <source>
        <dbReference type="SMART" id="SM00909"/>
    </source>
</evidence>
<dbReference type="InterPro" id="IPR018910">
    <property type="entry name" value="LpqB_C"/>
</dbReference>
<evidence type="ECO:0000313" key="5">
    <source>
        <dbReference type="Proteomes" id="UP001596011"/>
    </source>
</evidence>
<keyword evidence="5" id="KW-1185">Reference proteome</keyword>
<dbReference type="InterPro" id="IPR059026">
    <property type="entry name" value="LpqB_N"/>
</dbReference>
<dbReference type="Pfam" id="PF10647">
    <property type="entry name" value="Gmad1"/>
    <property type="match status" value="1"/>
</dbReference>
<dbReference type="Pfam" id="PF10646">
    <property type="entry name" value="Germane"/>
    <property type="match status" value="1"/>
</dbReference>
<keyword evidence="2" id="KW-0732">Signal</keyword>
<feature type="region of interest" description="Disordered" evidence="1">
    <location>
        <begin position="378"/>
        <end position="401"/>
    </location>
</feature>
<organism evidence="4 5">
    <name type="scientific">Promicromonospora alba</name>
    <dbReference type="NCBI Taxonomy" id="1616110"/>
    <lineage>
        <taxon>Bacteria</taxon>
        <taxon>Bacillati</taxon>
        <taxon>Actinomycetota</taxon>
        <taxon>Actinomycetes</taxon>
        <taxon>Micrococcales</taxon>
        <taxon>Promicromonosporaceae</taxon>
        <taxon>Promicromonospora</taxon>
    </lineage>
</organism>
<dbReference type="SUPFAM" id="SSF75011">
    <property type="entry name" value="3-carboxy-cis,cis-mucoante lactonizing enzyme"/>
    <property type="match status" value="1"/>
</dbReference>
<feature type="signal peptide" evidence="2">
    <location>
        <begin position="1"/>
        <end position="25"/>
    </location>
</feature>
<evidence type="ECO:0000256" key="1">
    <source>
        <dbReference type="SAM" id="MobiDB-lite"/>
    </source>
</evidence>
<comment type="caution">
    <text evidence="4">The sequence shown here is derived from an EMBL/GenBank/DDBJ whole genome shotgun (WGS) entry which is preliminary data.</text>
</comment>
<accession>A0ABV9HPX6</accession>
<evidence type="ECO:0000313" key="4">
    <source>
        <dbReference type="EMBL" id="MFC4632034.1"/>
    </source>
</evidence>
<evidence type="ECO:0000256" key="2">
    <source>
        <dbReference type="SAM" id="SignalP"/>
    </source>
</evidence>
<proteinExistence type="predicted"/>
<gene>
    <name evidence="4" type="ORF">ACFO6V_27585</name>
</gene>
<dbReference type="Pfam" id="PF25976">
    <property type="entry name" value="LpqB_N"/>
    <property type="match status" value="1"/>
</dbReference>
<dbReference type="RefSeq" id="WP_377142239.1">
    <property type="nucleotide sequence ID" value="NZ_JBHSFI010000010.1"/>
</dbReference>
<feature type="chain" id="PRO_5045062660" evidence="2">
    <location>
        <begin position="26"/>
        <end position="576"/>
    </location>
</feature>
<reference evidence="5" key="1">
    <citation type="journal article" date="2019" name="Int. J. Syst. Evol. Microbiol.">
        <title>The Global Catalogue of Microorganisms (GCM) 10K type strain sequencing project: providing services to taxonomists for standard genome sequencing and annotation.</title>
        <authorList>
            <consortium name="The Broad Institute Genomics Platform"/>
            <consortium name="The Broad Institute Genome Sequencing Center for Infectious Disease"/>
            <person name="Wu L."/>
            <person name="Ma J."/>
        </authorList>
    </citation>
    <scope>NUCLEOTIDE SEQUENCE [LARGE SCALE GENOMIC DNA]</scope>
    <source>
        <strain evidence="5">CCUG 42722</strain>
    </source>
</reference>
<dbReference type="SMART" id="SM00909">
    <property type="entry name" value="Germane"/>
    <property type="match status" value="1"/>
</dbReference>
<dbReference type="InterPro" id="IPR019606">
    <property type="entry name" value="GerMN"/>
</dbReference>
<protein>
    <submittedName>
        <fullName evidence="4">LpqB family beta-propeller domain-containing protein</fullName>
    </submittedName>
</protein>